<dbReference type="EMBL" id="UYRU01068980">
    <property type="protein sequence ID" value="VDN18237.1"/>
    <property type="molecule type" value="Genomic_DNA"/>
</dbReference>
<feature type="non-terminal residue" evidence="2">
    <location>
        <position position="199"/>
    </location>
</feature>
<dbReference type="GO" id="GO:0005737">
    <property type="term" value="C:cytoplasm"/>
    <property type="evidence" value="ECO:0007669"/>
    <property type="project" value="TreeGrafter"/>
</dbReference>
<dbReference type="SUPFAM" id="SSF54001">
    <property type="entry name" value="Cysteine proteinases"/>
    <property type="match status" value="1"/>
</dbReference>
<gene>
    <name evidence="2" type="ORF">DILT_LOCUS13131</name>
</gene>
<dbReference type="Gene3D" id="1.10.418.20">
    <property type="match status" value="1"/>
</dbReference>
<dbReference type="Gene3D" id="3.30.310.130">
    <property type="entry name" value="Ubiquitin-related"/>
    <property type="match status" value="1"/>
</dbReference>
<protein>
    <submittedName>
        <fullName evidence="2">Uncharacterized protein</fullName>
    </submittedName>
</protein>
<organism evidence="2 3">
    <name type="scientific">Dibothriocephalus latus</name>
    <name type="common">Fish tapeworm</name>
    <name type="synonym">Diphyllobothrium latum</name>
    <dbReference type="NCBI Taxonomy" id="60516"/>
    <lineage>
        <taxon>Eukaryota</taxon>
        <taxon>Metazoa</taxon>
        <taxon>Spiralia</taxon>
        <taxon>Lophotrochozoa</taxon>
        <taxon>Platyhelminthes</taxon>
        <taxon>Cestoda</taxon>
        <taxon>Eucestoda</taxon>
        <taxon>Diphyllobothriidea</taxon>
        <taxon>Diphyllobothriidae</taxon>
        <taxon>Dibothriocephalus</taxon>
    </lineage>
</organism>
<accession>A0A3P7M307</accession>
<proteinExistence type="predicted"/>
<evidence type="ECO:0000256" key="1">
    <source>
        <dbReference type="ARBA" id="ARBA00022786"/>
    </source>
</evidence>
<dbReference type="PANTHER" id="PTHR46896:SF3">
    <property type="entry name" value="FI06413P-RELATED"/>
    <property type="match status" value="1"/>
</dbReference>
<keyword evidence="1" id="KW-0833">Ubl conjugation pathway</keyword>
<evidence type="ECO:0000313" key="2">
    <source>
        <dbReference type="EMBL" id="VDN18237.1"/>
    </source>
</evidence>
<dbReference type="InterPro" id="IPR038765">
    <property type="entry name" value="Papain-like_cys_pep_sf"/>
</dbReference>
<dbReference type="InterPro" id="IPR051947">
    <property type="entry name" value="Sentrin-specific_protease"/>
</dbReference>
<reference evidence="2 3" key="1">
    <citation type="submission" date="2018-11" db="EMBL/GenBank/DDBJ databases">
        <authorList>
            <consortium name="Pathogen Informatics"/>
        </authorList>
    </citation>
    <scope>NUCLEOTIDE SEQUENCE [LARGE SCALE GENOMIC DNA]</scope>
</reference>
<dbReference type="GO" id="GO:0016926">
    <property type="term" value="P:protein desumoylation"/>
    <property type="evidence" value="ECO:0007669"/>
    <property type="project" value="TreeGrafter"/>
</dbReference>
<sequence length="199" mass="23030">MPPRTFTLGPNRLYVCLFCLLRPFNCVFSPANVDRILFQTDLLVSCMRATAETASLFASQSEPLGEAFDRWRRRRLAWLRRRGINAMPCILLFDSIPSHSRVSNLHVIRKAMNRLCELADNIEEYSPPQPSCNIRSLCVVAVLPDHYLQAEWNVRRSERDGPLHFNKDTIRGFSPRVPSQSNLVDCGIFLLHYVEMFFR</sequence>
<dbReference type="Proteomes" id="UP000281553">
    <property type="component" value="Unassembled WGS sequence"/>
</dbReference>
<dbReference type="GO" id="GO:0005634">
    <property type="term" value="C:nucleus"/>
    <property type="evidence" value="ECO:0007669"/>
    <property type="project" value="TreeGrafter"/>
</dbReference>
<dbReference type="GO" id="GO:0070139">
    <property type="term" value="F:SUMO-specific endopeptidase activity"/>
    <property type="evidence" value="ECO:0007669"/>
    <property type="project" value="TreeGrafter"/>
</dbReference>
<dbReference type="OrthoDB" id="442460at2759"/>
<keyword evidence="3" id="KW-1185">Reference proteome</keyword>
<name>A0A3P7M307_DIBLA</name>
<dbReference type="AlphaFoldDB" id="A0A3P7M307"/>
<dbReference type="PANTHER" id="PTHR46896">
    <property type="entry name" value="SENTRIN-SPECIFIC PROTEASE"/>
    <property type="match status" value="1"/>
</dbReference>
<evidence type="ECO:0000313" key="3">
    <source>
        <dbReference type="Proteomes" id="UP000281553"/>
    </source>
</evidence>